<comment type="caution">
    <text evidence="2">The sequence shown here is derived from an EMBL/GenBank/DDBJ whole genome shotgun (WGS) entry which is preliminary data.</text>
</comment>
<gene>
    <name evidence="2" type="ORF">ACELLULO517_09110</name>
</gene>
<organism evidence="2 3">
    <name type="scientific">Acidisoma cellulosilyticum</name>
    <dbReference type="NCBI Taxonomy" id="2802395"/>
    <lineage>
        <taxon>Bacteria</taxon>
        <taxon>Pseudomonadati</taxon>
        <taxon>Pseudomonadota</taxon>
        <taxon>Alphaproteobacteria</taxon>
        <taxon>Acetobacterales</taxon>
        <taxon>Acidocellaceae</taxon>
        <taxon>Acidisoma</taxon>
    </lineage>
</organism>
<proteinExistence type="predicted"/>
<dbReference type="AlphaFoldDB" id="A0A963Z0Q3"/>
<accession>A0A963Z0Q3</accession>
<evidence type="ECO:0000259" key="1">
    <source>
        <dbReference type="Pfam" id="PF01471"/>
    </source>
</evidence>
<reference evidence="2 3" key="1">
    <citation type="journal article" date="2021" name="Microorganisms">
        <title>Acidisoma silvae sp. nov. and Acidisomacellulosilytica sp. nov., Two Acidophilic Bacteria Isolated from Decaying Wood, Hydrolyzing Cellulose and Producing Poly-3-hydroxybutyrate.</title>
        <authorList>
            <person name="Mieszkin S."/>
            <person name="Pouder E."/>
            <person name="Uroz S."/>
            <person name="Simon-Colin C."/>
            <person name="Alain K."/>
        </authorList>
    </citation>
    <scope>NUCLEOTIDE SEQUENCE [LARGE SCALE GENOMIC DNA]</scope>
    <source>
        <strain evidence="2 3">HW T5.17</strain>
    </source>
</reference>
<dbReference type="InterPro" id="IPR036365">
    <property type="entry name" value="PGBD-like_sf"/>
</dbReference>
<dbReference type="EMBL" id="JAESVA010000003">
    <property type="protein sequence ID" value="MCB8880389.1"/>
    <property type="molecule type" value="Genomic_DNA"/>
</dbReference>
<dbReference type="SUPFAM" id="SSF47090">
    <property type="entry name" value="PGBD-like"/>
    <property type="match status" value="1"/>
</dbReference>
<evidence type="ECO:0000313" key="3">
    <source>
        <dbReference type="Proteomes" id="UP000721844"/>
    </source>
</evidence>
<dbReference type="SUPFAM" id="SSF53955">
    <property type="entry name" value="Lysozyme-like"/>
    <property type="match status" value="1"/>
</dbReference>
<dbReference type="Gene3D" id="1.10.101.10">
    <property type="entry name" value="PGBD-like superfamily/PGBD"/>
    <property type="match status" value="1"/>
</dbReference>
<keyword evidence="3" id="KW-1185">Reference proteome</keyword>
<dbReference type="Proteomes" id="UP000721844">
    <property type="component" value="Unassembled WGS sequence"/>
</dbReference>
<dbReference type="RefSeq" id="WP_227307035.1">
    <property type="nucleotide sequence ID" value="NZ_JAESVA010000003.1"/>
</dbReference>
<feature type="domain" description="Peptidoglycan binding-like" evidence="1">
    <location>
        <begin position="213"/>
        <end position="267"/>
    </location>
</feature>
<evidence type="ECO:0000313" key="2">
    <source>
        <dbReference type="EMBL" id="MCB8880389.1"/>
    </source>
</evidence>
<dbReference type="Gene3D" id="1.10.530.10">
    <property type="match status" value="1"/>
</dbReference>
<dbReference type="InterPro" id="IPR036366">
    <property type="entry name" value="PGBDSf"/>
</dbReference>
<dbReference type="Pfam" id="PF01471">
    <property type="entry name" value="PG_binding_1"/>
    <property type="match status" value="1"/>
</dbReference>
<protein>
    <submittedName>
        <fullName evidence="2">Peptidoglycan-binding protein</fullName>
    </submittedName>
</protein>
<dbReference type="InterPro" id="IPR002477">
    <property type="entry name" value="Peptidoglycan-bd-like"/>
</dbReference>
<name>A0A963Z0Q3_9PROT</name>
<dbReference type="InterPro" id="IPR023346">
    <property type="entry name" value="Lysozyme-like_dom_sf"/>
</dbReference>
<sequence>MLSIAILTTLWPLGDRKIPGLRAAIVAVAPRVFATYGLTSDLLIAHAMAQFSHECGAGIEVEENLNYSAQGLMATWPNRFDAAKAALFAHQPEKIANDVYDGRLGNQPGSDDGWNFRGRGGSQVTGRASYQKLGAKTGIDLVNHPEQVNSAEHFLDCAVADFVLCGCLPFAAEDNIQQETLHLNGGLIGLAQRTAWLAHWKAALAVDPNAQGGITWVQTLLNRLGQQPLLTVDGNTGPATVSAIKAFQMKHGLPPDGVVALATLAALRAAETGLAAAAAA</sequence>